<dbReference type="Proteomes" id="UP001293718">
    <property type="component" value="Unassembled WGS sequence"/>
</dbReference>
<comment type="caution">
    <text evidence="1">The sequence shown here is derived from an EMBL/GenBank/DDBJ whole genome shotgun (WGS) entry which is preliminary data.</text>
</comment>
<geneLocation type="plasmid" evidence="1">
    <name>unnamed</name>
</geneLocation>
<reference evidence="1 2" key="1">
    <citation type="submission" date="2023-11" db="EMBL/GenBank/DDBJ databases">
        <title>Draft genome of Azohydromonas lata strain H1 (DSM1123), a polyhydroxyalkanoate producer.</title>
        <authorList>
            <person name="Traversa D."/>
            <person name="D'Addabbo P."/>
            <person name="Pazzani C."/>
            <person name="Manzari C."/>
            <person name="Chiara M."/>
            <person name="Scrascia M."/>
        </authorList>
    </citation>
    <scope>NUCLEOTIDE SEQUENCE [LARGE SCALE GENOMIC DNA]</scope>
    <source>
        <strain evidence="1 2">H1</strain>
        <plasmid evidence="1">unnamed</plasmid>
    </source>
</reference>
<proteinExistence type="predicted"/>
<sequence length="253" mass="28740">MSKATDTCQIHQVKIMAKIISAALPQTNSHSDPDWQNFTSYLRQYNILENKTPAIRCYQGLDEERNQYIKASHLNHCLSLLHYRDNSEYATIVDDAYDMNPEDDYYKKSLEELDNEFLKNSYKFSADSIVYKGIGSEPFYEILRLGSLDERNTVFFPGFLSTSVCREKAEAFCRGKNGILLEISGLNLIDCIIPENTPIPGSPKMHIPEQEVLLNRGALMQVLSVTPSTEYHLIIRLKVVNCTGAEFALKVGQ</sequence>
<keyword evidence="2" id="KW-1185">Reference proteome</keyword>
<protein>
    <recommendedName>
        <fullName evidence="3">NAD(+)--protein-arginine ADP-ribosyltransferase</fullName>
    </recommendedName>
</protein>
<dbReference type="EMBL" id="JAXOJX010000001">
    <property type="protein sequence ID" value="MDZ5454993.1"/>
    <property type="molecule type" value="Genomic_DNA"/>
</dbReference>
<evidence type="ECO:0000313" key="1">
    <source>
        <dbReference type="EMBL" id="MDZ5454993.1"/>
    </source>
</evidence>
<gene>
    <name evidence="1" type="ORF">SM757_00260</name>
</gene>
<dbReference type="PROSITE" id="PS51996">
    <property type="entry name" value="TR_MART"/>
    <property type="match status" value="1"/>
</dbReference>
<name>A0ABU5I7D0_9BURK</name>
<evidence type="ECO:0008006" key="3">
    <source>
        <dbReference type="Google" id="ProtNLM"/>
    </source>
</evidence>
<dbReference type="Gene3D" id="3.90.176.10">
    <property type="entry name" value="Toxin ADP-ribosyltransferase, Chain A, domain 1"/>
    <property type="match status" value="1"/>
</dbReference>
<keyword evidence="1" id="KW-0614">Plasmid</keyword>
<accession>A0ABU5I7D0</accession>
<dbReference type="SUPFAM" id="SSF56399">
    <property type="entry name" value="ADP-ribosylation"/>
    <property type="match status" value="1"/>
</dbReference>
<organism evidence="1 2">
    <name type="scientific">Azohydromonas lata</name>
    <dbReference type="NCBI Taxonomy" id="45677"/>
    <lineage>
        <taxon>Bacteria</taxon>
        <taxon>Pseudomonadati</taxon>
        <taxon>Pseudomonadota</taxon>
        <taxon>Betaproteobacteria</taxon>
        <taxon>Burkholderiales</taxon>
        <taxon>Sphaerotilaceae</taxon>
        <taxon>Azohydromonas</taxon>
    </lineage>
</organism>
<dbReference type="RefSeq" id="WP_322464093.1">
    <property type="nucleotide sequence ID" value="NZ_JAXOJX010000001.1"/>
</dbReference>
<evidence type="ECO:0000313" key="2">
    <source>
        <dbReference type="Proteomes" id="UP001293718"/>
    </source>
</evidence>